<comment type="caution">
    <text evidence="1">The sequence shown here is derived from an EMBL/GenBank/DDBJ whole genome shotgun (WGS) entry which is preliminary data.</text>
</comment>
<evidence type="ECO:0000313" key="2">
    <source>
        <dbReference type="Proteomes" id="UP001501532"/>
    </source>
</evidence>
<gene>
    <name evidence="1" type="ORF">GCM10010448_45320</name>
</gene>
<organism evidence="1 2">
    <name type="scientific">Streptomyces glomeratus</name>
    <dbReference type="NCBI Taxonomy" id="284452"/>
    <lineage>
        <taxon>Bacteria</taxon>
        <taxon>Bacillati</taxon>
        <taxon>Actinomycetota</taxon>
        <taxon>Actinomycetes</taxon>
        <taxon>Kitasatosporales</taxon>
        <taxon>Streptomycetaceae</taxon>
        <taxon>Streptomyces</taxon>
    </lineage>
</organism>
<reference evidence="2" key="1">
    <citation type="journal article" date="2019" name="Int. J. Syst. Evol. Microbiol.">
        <title>The Global Catalogue of Microorganisms (GCM) 10K type strain sequencing project: providing services to taxonomists for standard genome sequencing and annotation.</title>
        <authorList>
            <consortium name="The Broad Institute Genomics Platform"/>
            <consortium name="The Broad Institute Genome Sequencing Center for Infectious Disease"/>
            <person name="Wu L."/>
            <person name="Ma J."/>
        </authorList>
    </citation>
    <scope>NUCLEOTIDE SEQUENCE [LARGE SCALE GENOMIC DNA]</scope>
    <source>
        <strain evidence="2">JCM 9091</strain>
    </source>
</reference>
<proteinExistence type="predicted"/>
<dbReference type="EMBL" id="BAAAUF010000045">
    <property type="protein sequence ID" value="GAA3056903.1"/>
    <property type="molecule type" value="Genomic_DNA"/>
</dbReference>
<accession>A0ABP6LUR5</accession>
<evidence type="ECO:0000313" key="1">
    <source>
        <dbReference type="EMBL" id="GAA3056903.1"/>
    </source>
</evidence>
<protein>
    <submittedName>
        <fullName evidence="1">Uncharacterized protein</fullName>
    </submittedName>
</protein>
<dbReference type="Proteomes" id="UP001501532">
    <property type="component" value="Unassembled WGS sequence"/>
</dbReference>
<keyword evidence="2" id="KW-1185">Reference proteome</keyword>
<name>A0ABP6LUR5_9ACTN</name>
<sequence length="117" mass="12644">MFRRTPGRIRRLLRNVSGMRASLRTFWFMPDTPVRRTDGPGGAFVRRGDGAGGVEYGAAACGGVGRVSRVRQVRWVRRGAVGSDGSGGSGGVRWVRQVRRVRPGPGGTGHDHPAPMY</sequence>